<feature type="compositionally biased region" description="Low complexity" evidence="1">
    <location>
        <begin position="587"/>
        <end position="598"/>
    </location>
</feature>
<evidence type="ECO:0000313" key="3">
    <source>
        <dbReference type="Proteomes" id="UP000005940"/>
    </source>
</evidence>
<proteinExistence type="predicted"/>
<dbReference type="EMBL" id="CP029159">
    <property type="protein sequence ID" value="QKM66290.1"/>
    <property type="molecule type" value="Genomic_DNA"/>
</dbReference>
<gene>
    <name evidence="2" type="ORF">STSU_003030</name>
</gene>
<sequence>MPRLLRRFGRRAGAPVGAAPAEGPRTVLEDLSHRYLLRSSAVDESTVRDLLRDLPADARRPVVVVDVPPDAARNLGEELGTLLGRLSDGEPLAVRLVLSGAAAPAGEAGPLAQRLADAWRITLEAPDAAAVLTPGGLLYVSEPATPGGGWWRFVPDAAPEALGIRLPAPRWQRALARVPAGRVGACVARPVPAGMLLSPADAAAPRPGDPAYAAAAHPEKVSVLLGVPRAAPVPADDLATLLAGLPADARSSVRLVPADGREAVTLAEDVCDLLGTELEVTLGLPLSGDGTAEAAAESVRLLSTEGEFTWSPPLTALKCFPARDDGSRPEPEPTGWSLPGAPAGAGDEPALLLASGARAFAVRSGLWLGKDSAPPREIGRRPTDARALRVTVDSACLTGRERDAHLKGLAALLAELDAPARAHAEIAGPADAAPELVAELRKFAVRTGLAFAAPAETQTAETEVAGLREPGTPAAPLPAVTAAPVTTTGRAPAARPATASSPEPLPVVATTVRAETTAAVPLAGPLPDSASTVSTAESTPAVSRAACTPQAAPAVAVVPTVALTATGPLQSSAARPPATSPEPAPAEAPRTTVRAPAPAVAPAPAPLRPAPTGLSGERDRHAFRELAADIWEEHSGPVGQALIRLPALRSSGEEGANADLIAVRLYLSSGPDDPFGARALAADPDRLRPYAVCLASGLRRLPALRGTLIRAVPQPGIPDDVVPGAVLTCDAPLDVVHAEARGAAVPPDALVRYAIRPVTARRTSVLTRDGDGAGALFAAGTSFTVLARRERGDGSPARVLLAETPGGGGPFREPSAGALEKLDAAARRSAAGETPWPGRCTGPLRLYVPPAS</sequence>
<protein>
    <submittedName>
        <fullName evidence="2">Uncharacterized protein</fullName>
    </submittedName>
</protein>
<evidence type="ECO:0000313" key="2">
    <source>
        <dbReference type="EMBL" id="QKM66290.1"/>
    </source>
</evidence>
<dbReference type="Gene3D" id="3.90.176.10">
    <property type="entry name" value="Toxin ADP-ribosyltransferase, Chain A, domain 1"/>
    <property type="match status" value="1"/>
</dbReference>
<evidence type="ECO:0000256" key="1">
    <source>
        <dbReference type="SAM" id="MobiDB-lite"/>
    </source>
</evidence>
<feature type="region of interest" description="Disordered" evidence="1">
    <location>
        <begin position="568"/>
        <end position="616"/>
    </location>
</feature>
<organism evidence="2 3">
    <name type="scientific">Streptomyces tsukubensis (strain DSM 42081 / NBRC 108919 / NRRL 18488 / 9993)</name>
    <dbReference type="NCBI Taxonomy" id="1114943"/>
    <lineage>
        <taxon>Bacteria</taxon>
        <taxon>Bacillati</taxon>
        <taxon>Actinomycetota</taxon>
        <taxon>Actinomycetes</taxon>
        <taxon>Kitasatosporales</taxon>
        <taxon>Streptomycetaceae</taxon>
        <taxon>Streptomyces</taxon>
    </lineage>
</organism>
<dbReference type="AlphaFoldDB" id="A0A7G3UB06"/>
<dbReference type="Proteomes" id="UP000005940">
    <property type="component" value="Chromosome"/>
</dbReference>
<keyword evidence="3" id="KW-1185">Reference proteome</keyword>
<feature type="region of interest" description="Disordered" evidence="1">
    <location>
        <begin position="323"/>
        <end position="343"/>
    </location>
</feature>
<accession>A0A7G3UB06</accession>
<reference evidence="2 3" key="1">
    <citation type="journal article" date="2012" name="J. Bacteriol.">
        <title>Draft genome of Streptomyces tsukubaensis NRRL 18488, the producer of the clinically important immunosuppressant tacrolimus (FK506).</title>
        <authorList>
            <person name="Barreiro C."/>
            <person name="Prieto C."/>
            <person name="Sola-Landa A."/>
            <person name="Solera E."/>
            <person name="Martinez-Castro M."/>
            <person name="Perez-Redondo R."/>
            <person name="Garcia-Estrada C."/>
            <person name="Aparicio J.F."/>
            <person name="Fernandez-Martinez L.T."/>
            <person name="Santos-Aberturas J."/>
            <person name="Salehi-Najafabadi Z."/>
            <person name="Rodriguez-Garcia A."/>
            <person name="Tauch A."/>
            <person name="Martin J.F."/>
        </authorList>
    </citation>
    <scope>NUCLEOTIDE SEQUENCE [LARGE SCALE GENOMIC DNA]</scope>
    <source>
        <strain evidence="3">DSM 42081 / NBRC 108919 / NRRL 18488 / 9993</strain>
    </source>
</reference>
<feature type="compositionally biased region" description="Low complexity" evidence="1">
    <location>
        <begin position="568"/>
        <end position="577"/>
    </location>
</feature>
<name>A0A7G3UB06_STRT9</name>
<feature type="compositionally biased region" description="Pro residues" evidence="1">
    <location>
        <begin position="599"/>
        <end position="609"/>
    </location>
</feature>